<name>A0AAD7L1H7_QUISA</name>
<dbReference type="PRINTS" id="PR00364">
    <property type="entry name" value="DISEASERSIST"/>
</dbReference>
<dbReference type="Proteomes" id="UP001163823">
    <property type="component" value="Chromosome 12"/>
</dbReference>
<reference evidence="8" key="1">
    <citation type="journal article" date="2023" name="Science">
        <title>Elucidation of the pathway for biosynthesis of saponin adjuvants from the soapbark tree.</title>
        <authorList>
            <person name="Reed J."/>
            <person name="Orme A."/>
            <person name="El-Demerdash A."/>
            <person name="Owen C."/>
            <person name="Martin L.B.B."/>
            <person name="Misra R.C."/>
            <person name="Kikuchi S."/>
            <person name="Rejzek M."/>
            <person name="Martin A.C."/>
            <person name="Harkess A."/>
            <person name="Leebens-Mack J."/>
            <person name="Louveau T."/>
            <person name="Stephenson M.J."/>
            <person name="Osbourn A."/>
        </authorList>
    </citation>
    <scope>NUCLEOTIDE SEQUENCE</scope>
    <source>
        <strain evidence="8">S10</strain>
    </source>
</reference>
<dbReference type="Pfam" id="PF23598">
    <property type="entry name" value="LRR_14"/>
    <property type="match status" value="1"/>
</dbReference>
<evidence type="ECO:0000259" key="7">
    <source>
        <dbReference type="Pfam" id="PF23598"/>
    </source>
</evidence>
<dbReference type="PANTHER" id="PTHR23155:SF1205">
    <property type="entry name" value="DISEASE RESISTANCE PROTEIN RPM1"/>
    <property type="match status" value="1"/>
</dbReference>
<dbReference type="InterPro" id="IPR041118">
    <property type="entry name" value="Rx_N"/>
</dbReference>
<accession>A0AAD7L1H7</accession>
<dbReference type="SUPFAM" id="SSF52540">
    <property type="entry name" value="P-loop containing nucleoside triphosphate hydrolases"/>
    <property type="match status" value="1"/>
</dbReference>
<evidence type="ECO:0000256" key="2">
    <source>
        <dbReference type="ARBA" id="ARBA00022741"/>
    </source>
</evidence>
<keyword evidence="9" id="KW-1185">Reference proteome</keyword>
<sequence length="874" mass="99663">MASAGVDLLIGKVVSLLENEASLLADVRDELGELQSELESMRSFLLDAERRSQRTEQTESQRTCVSQVRDTALEIEEIISEFNYHMNKQKASTKFNKCLYQASHLPNNLRVKHKIATKIKKIKKITSAIFDRRQRYGDPLDQDLPTQVADTNWLRNHSESSLFLKDDDYVGFEDAKEKLHGWLLSGERQRTVISIWGMGGSGKTTLVANAFNNQTIKQRFLCCAWISVSQTYGIEDILRAIIKEFYKSMKEEKELSEDLSNMSYRLLLEKLVNYLQSKSYLVVLDDVWTTELWRQITVALQNGMEGSRVVLTTRLEEVASFGFGIPSHVYHIRSLTENEAWSLFSTKAFSKSPDQNCPPEIRAHALQLVQKCEGLPLAIVALGSLLSTKNNLESEWRRVLNTLSWELSNNPQLKIVKSILLLSFNDLSYQLKHCLLYCSVFPEDYLMRRTRLIRLWVAEGFIQVVDGATPEEVAEMNLMGLIHRSMLQVVERNPSGRPKACKLHDVLREILLQIVKEERFCTIYRSQVHNDQQCKAPRLSIQLNNQRETTSLKGLSKVSSFFMFIADTDPSASFNNFPSGFKLLGILDLEGLPIHKLPVNLDRLLNLTYLNLAGTKVKELPNSIGKLHQLRTLNLKLTDIRILPPGISELKKLCNLIAYRYPVGGYNCFNYVSGVRAMSNICMLKYLQVLTLLEVDGDCVRQLRNLTNLRRLELVNLRETDEKDLCMAIEQMKSLQYICFITANEDEVLGMDALPSAPTYLTTLLLTGKLKKLPHWFPSPANLKYLLLNWTRSQEDLLPHIQALPNLATLSLIRAYTGEQLYFGGGFKKLTELRVKNFPELKQIIIEEGAMPGLEALLIDTCKHLRTVPNDCCC</sequence>
<dbReference type="CDD" id="cd14798">
    <property type="entry name" value="RX-CC_like"/>
    <property type="match status" value="1"/>
</dbReference>
<feature type="domain" description="Disease resistance R13L4/SHOC-2-like LRR" evidence="7">
    <location>
        <begin position="579"/>
        <end position="860"/>
    </location>
</feature>
<dbReference type="InterPro" id="IPR044974">
    <property type="entry name" value="Disease_R_plants"/>
</dbReference>
<dbReference type="GO" id="GO:0098542">
    <property type="term" value="P:defense response to other organism"/>
    <property type="evidence" value="ECO:0007669"/>
    <property type="project" value="TreeGrafter"/>
</dbReference>
<dbReference type="Gene3D" id="3.40.50.300">
    <property type="entry name" value="P-loop containing nucleotide triphosphate hydrolases"/>
    <property type="match status" value="1"/>
</dbReference>
<dbReference type="InterPro" id="IPR027417">
    <property type="entry name" value="P-loop_NTPase"/>
</dbReference>
<dbReference type="KEGG" id="qsa:O6P43_030072"/>
<dbReference type="Gene3D" id="3.80.10.10">
    <property type="entry name" value="Ribonuclease Inhibitor"/>
    <property type="match status" value="2"/>
</dbReference>
<keyword evidence="1" id="KW-0677">Repeat</keyword>
<dbReference type="Gene3D" id="1.20.5.4130">
    <property type="match status" value="1"/>
</dbReference>
<proteinExistence type="predicted"/>
<organism evidence="8 9">
    <name type="scientific">Quillaja saponaria</name>
    <name type="common">Soap bark tree</name>
    <dbReference type="NCBI Taxonomy" id="32244"/>
    <lineage>
        <taxon>Eukaryota</taxon>
        <taxon>Viridiplantae</taxon>
        <taxon>Streptophyta</taxon>
        <taxon>Embryophyta</taxon>
        <taxon>Tracheophyta</taxon>
        <taxon>Spermatophyta</taxon>
        <taxon>Magnoliopsida</taxon>
        <taxon>eudicotyledons</taxon>
        <taxon>Gunneridae</taxon>
        <taxon>Pentapetalae</taxon>
        <taxon>rosids</taxon>
        <taxon>fabids</taxon>
        <taxon>Fabales</taxon>
        <taxon>Quillajaceae</taxon>
        <taxon>Quillaja</taxon>
    </lineage>
</organism>
<gene>
    <name evidence="8" type="ORF">O6P43_030072</name>
</gene>
<dbReference type="Gene3D" id="1.10.8.430">
    <property type="entry name" value="Helical domain of apoptotic protease-activating factors"/>
    <property type="match status" value="1"/>
</dbReference>
<dbReference type="InterPro" id="IPR042197">
    <property type="entry name" value="Apaf_helical"/>
</dbReference>
<dbReference type="PANTHER" id="PTHR23155">
    <property type="entry name" value="DISEASE RESISTANCE PROTEIN RP"/>
    <property type="match status" value="1"/>
</dbReference>
<protein>
    <submittedName>
        <fullName evidence="8">Disease resistance protein</fullName>
    </submittedName>
</protein>
<evidence type="ECO:0000259" key="5">
    <source>
        <dbReference type="Pfam" id="PF18052"/>
    </source>
</evidence>
<evidence type="ECO:0000259" key="6">
    <source>
        <dbReference type="Pfam" id="PF23559"/>
    </source>
</evidence>
<dbReference type="InterPro" id="IPR038005">
    <property type="entry name" value="RX-like_CC"/>
</dbReference>
<dbReference type="EMBL" id="JARAOO010000012">
    <property type="protein sequence ID" value="KAJ7949773.1"/>
    <property type="molecule type" value="Genomic_DNA"/>
</dbReference>
<dbReference type="Gene3D" id="1.10.10.10">
    <property type="entry name" value="Winged helix-like DNA-binding domain superfamily/Winged helix DNA-binding domain"/>
    <property type="match status" value="1"/>
</dbReference>
<dbReference type="InterPro" id="IPR055414">
    <property type="entry name" value="LRR_R13L4/SHOC2-like"/>
</dbReference>
<dbReference type="Pfam" id="PF00931">
    <property type="entry name" value="NB-ARC"/>
    <property type="match status" value="1"/>
</dbReference>
<evidence type="ECO:0000259" key="4">
    <source>
        <dbReference type="Pfam" id="PF00931"/>
    </source>
</evidence>
<keyword evidence="3" id="KW-0611">Plant defense</keyword>
<dbReference type="InterPro" id="IPR058922">
    <property type="entry name" value="WHD_DRP"/>
</dbReference>
<dbReference type="InterPro" id="IPR032675">
    <property type="entry name" value="LRR_dom_sf"/>
</dbReference>
<dbReference type="FunFam" id="1.10.10.10:FF:000322">
    <property type="entry name" value="Probable disease resistance protein At1g63360"/>
    <property type="match status" value="1"/>
</dbReference>
<dbReference type="GO" id="GO:0043531">
    <property type="term" value="F:ADP binding"/>
    <property type="evidence" value="ECO:0007669"/>
    <property type="project" value="InterPro"/>
</dbReference>
<feature type="domain" description="Disease resistance N-terminal" evidence="5">
    <location>
        <begin position="6"/>
        <end position="97"/>
    </location>
</feature>
<dbReference type="FunFam" id="3.40.50.300:FF:001091">
    <property type="entry name" value="Probable disease resistance protein At1g61300"/>
    <property type="match status" value="1"/>
</dbReference>
<feature type="domain" description="Disease resistance protein winged helix" evidence="6">
    <location>
        <begin position="440"/>
        <end position="510"/>
    </location>
</feature>
<evidence type="ECO:0000313" key="8">
    <source>
        <dbReference type="EMBL" id="KAJ7949773.1"/>
    </source>
</evidence>
<feature type="domain" description="NB-ARC" evidence="4">
    <location>
        <begin position="173"/>
        <end position="352"/>
    </location>
</feature>
<keyword evidence="2" id="KW-0547">Nucleotide-binding</keyword>
<comment type="caution">
    <text evidence="8">The sequence shown here is derived from an EMBL/GenBank/DDBJ whole genome shotgun (WGS) entry which is preliminary data.</text>
</comment>
<dbReference type="InterPro" id="IPR036388">
    <property type="entry name" value="WH-like_DNA-bd_sf"/>
</dbReference>
<dbReference type="SUPFAM" id="SSF52058">
    <property type="entry name" value="L domain-like"/>
    <property type="match status" value="1"/>
</dbReference>
<evidence type="ECO:0000256" key="3">
    <source>
        <dbReference type="ARBA" id="ARBA00022821"/>
    </source>
</evidence>
<dbReference type="Pfam" id="PF18052">
    <property type="entry name" value="Rx_N"/>
    <property type="match status" value="1"/>
</dbReference>
<evidence type="ECO:0000313" key="9">
    <source>
        <dbReference type="Proteomes" id="UP001163823"/>
    </source>
</evidence>
<dbReference type="Pfam" id="PF23559">
    <property type="entry name" value="WHD_DRP"/>
    <property type="match status" value="1"/>
</dbReference>
<dbReference type="InterPro" id="IPR002182">
    <property type="entry name" value="NB-ARC"/>
</dbReference>
<dbReference type="AlphaFoldDB" id="A0AAD7L1H7"/>
<evidence type="ECO:0000256" key="1">
    <source>
        <dbReference type="ARBA" id="ARBA00022737"/>
    </source>
</evidence>